<feature type="compositionally biased region" description="Basic residues" evidence="6">
    <location>
        <begin position="241"/>
        <end position="252"/>
    </location>
</feature>
<dbReference type="Pfam" id="PF00018">
    <property type="entry name" value="SH3_1"/>
    <property type="match status" value="1"/>
</dbReference>
<gene>
    <name evidence="8" type="primary">Ahi1</name>
</gene>
<feature type="compositionally biased region" description="Acidic residues" evidence="6">
    <location>
        <begin position="193"/>
        <end position="206"/>
    </location>
</feature>
<feature type="compositionally biased region" description="Polar residues" evidence="6">
    <location>
        <begin position="1333"/>
        <end position="1343"/>
    </location>
</feature>
<dbReference type="InterPro" id="IPR036028">
    <property type="entry name" value="SH3-like_dom_sf"/>
</dbReference>
<feature type="compositionally biased region" description="Basic and acidic residues" evidence="6">
    <location>
        <begin position="60"/>
        <end position="72"/>
    </location>
</feature>
<dbReference type="PROSITE" id="PS50294">
    <property type="entry name" value="WD_REPEATS_REGION"/>
    <property type="match status" value="3"/>
</dbReference>
<keyword evidence="1 4" id="KW-0728">SH3 domain</keyword>
<dbReference type="Gene3D" id="2.30.30.40">
    <property type="entry name" value="SH3 Domains"/>
    <property type="match status" value="1"/>
</dbReference>
<evidence type="ECO:0000256" key="4">
    <source>
        <dbReference type="PROSITE-ProRule" id="PRU00192"/>
    </source>
</evidence>
<evidence type="ECO:0000313" key="8">
    <source>
        <dbReference type="EMBL" id="CAB3220659.1"/>
    </source>
</evidence>
<evidence type="ECO:0000256" key="5">
    <source>
        <dbReference type="PROSITE-ProRule" id="PRU00221"/>
    </source>
</evidence>
<dbReference type="GO" id="GO:0036064">
    <property type="term" value="C:ciliary basal body"/>
    <property type="evidence" value="ECO:0007669"/>
    <property type="project" value="TreeGrafter"/>
</dbReference>
<dbReference type="Gene3D" id="2.130.10.10">
    <property type="entry name" value="YVTN repeat-like/Quinoprotein amine dehydrogenase"/>
    <property type="match status" value="1"/>
</dbReference>
<feature type="compositionally biased region" description="Basic and acidic residues" evidence="6">
    <location>
        <begin position="1310"/>
        <end position="1327"/>
    </location>
</feature>
<evidence type="ECO:0000256" key="1">
    <source>
        <dbReference type="ARBA" id="ARBA00022443"/>
    </source>
</evidence>
<evidence type="ECO:0000256" key="6">
    <source>
        <dbReference type="SAM" id="MobiDB-lite"/>
    </source>
</evidence>
<proteinExistence type="evidence at transcript level"/>
<feature type="region of interest" description="Disordered" evidence="6">
    <location>
        <begin position="1"/>
        <end position="320"/>
    </location>
</feature>
<feature type="region of interest" description="Disordered" evidence="6">
    <location>
        <begin position="977"/>
        <end position="996"/>
    </location>
</feature>
<keyword evidence="3" id="KW-0677">Repeat</keyword>
<accession>A0A6F9D5W6</accession>
<feature type="region of interest" description="Disordered" evidence="6">
    <location>
        <begin position="1218"/>
        <end position="1352"/>
    </location>
</feature>
<dbReference type="PROSITE" id="PS00678">
    <property type="entry name" value="WD_REPEATS_1"/>
    <property type="match status" value="2"/>
</dbReference>
<dbReference type="GO" id="GO:0044458">
    <property type="term" value="P:motile cilium assembly"/>
    <property type="evidence" value="ECO:0007669"/>
    <property type="project" value="TreeGrafter"/>
</dbReference>
<dbReference type="PROSITE" id="PS50082">
    <property type="entry name" value="WD_REPEATS_2"/>
    <property type="match status" value="3"/>
</dbReference>
<reference evidence="8" key="1">
    <citation type="submission" date="2020-04" db="EMBL/GenBank/DDBJ databases">
        <authorList>
            <person name="Neveu A P."/>
        </authorList>
    </citation>
    <scope>NUCLEOTIDE SEQUENCE</scope>
    <source>
        <tissue evidence="8">Whole embryo</tissue>
    </source>
</reference>
<feature type="domain" description="SH3" evidence="7">
    <location>
        <begin position="1105"/>
        <end position="1166"/>
    </location>
</feature>
<feature type="compositionally biased region" description="Basic residues" evidence="6">
    <location>
        <begin position="114"/>
        <end position="133"/>
    </location>
</feature>
<feature type="repeat" description="WD" evidence="5">
    <location>
        <begin position="659"/>
        <end position="700"/>
    </location>
</feature>
<dbReference type="CDD" id="cd00200">
    <property type="entry name" value="WD40"/>
    <property type="match status" value="1"/>
</dbReference>
<feature type="repeat" description="WD" evidence="5">
    <location>
        <begin position="701"/>
        <end position="743"/>
    </location>
</feature>
<feature type="compositionally biased region" description="Basic and acidic residues" evidence="6">
    <location>
        <begin position="22"/>
        <end position="51"/>
    </location>
</feature>
<feature type="compositionally biased region" description="Basic residues" evidence="6">
    <location>
        <begin position="1439"/>
        <end position="1456"/>
    </location>
</feature>
<dbReference type="SMART" id="SM00320">
    <property type="entry name" value="WD40"/>
    <property type="match status" value="5"/>
</dbReference>
<dbReference type="PROSITE" id="PS50002">
    <property type="entry name" value="SH3"/>
    <property type="match status" value="1"/>
</dbReference>
<feature type="compositionally biased region" description="Low complexity" evidence="6">
    <location>
        <begin position="295"/>
        <end position="304"/>
    </location>
</feature>
<protein>
    <submittedName>
        <fullName evidence="8">Jouberin-like</fullName>
    </submittedName>
</protein>
<name>A0A6F9D5W6_9ASCI</name>
<dbReference type="InterPro" id="IPR036322">
    <property type="entry name" value="WD40_repeat_dom_sf"/>
</dbReference>
<dbReference type="SMART" id="SM00326">
    <property type="entry name" value="SH3"/>
    <property type="match status" value="1"/>
</dbReference>
<dbReference type="Pfam" id="PF00400">
    <property type="entry name" value="WD40"/>
    <property type="match status" value="4"/>
</dbReference>
<feature type="compositionally biased region" description="Basic residues" evidence="6">
    <location>
        <begin position="305"/>
        <end position="315"/>
    </location>
</feature>
<dbReference type="SUPFAM" id="SSF50044">
    <property type="entry name" value="SH3-domain"/>
    <property type="match status" value="1"/>
</dbReference>
<dbReference type="PANTHER" id="PTHR44499">
    <property type="entry name" value="JOUBERIN"/>
    <property type="match status" value="1"/>
</dbReference>
<dbReference type="EMBL" id="LR782799">
    <property type="protein sequence ID" value="CAB3220659.1"/>
    <property type="molecule type" value="mRNA"/>
</dbReference>
<evidence type="ECO:0000259" key="7">
    <source>
        <dbReference type="PROSITE" id="PS50002"/>
    </source>
</evidence>
<evidence type="ECO:0000256" key="2">
    <source>
        <dbReference type="ARBA" id="ARBA00022574"/>
    </source>
</evidence>
<feature type="repeat" description="WD" evidence="5">
    <location>
        <begin position="746"/>
        <end position="787"/>
    </location>
</feature>
<dbReference type="PANTHER" id="PTHR44499:SF1">
    <property type="entry name" value="JOUBERIN"/>
    <property type="match status" value="1"/>
</dbReference>
<evidence type="ECO:0000256" key="3">
    <source>
        <dbReference type="ARBA" id="ARBA00022737"/>
    </source>
</evidence>
<dbReference type="InterPro" id="IPR001452">
    <property type="entry name" value="SH3_domain"/>
</dbReference>
<dbReference type="InterPro" id="IPR015943">
    <property type="entry name" value="WD40/YVTN_repeat-like_dom_sf"/>
</dbReference>
<dbReference type="SUPFAM" id="SSF50978">
    <property type="entry name" value="WD40 repeat-like"/>
    <property type="match status" value="1"/>
</dbReference>
<dbReference type="PRINTS" id="PR00452">
    <property type="entry name" value="SH3DOMAIN"/>
</dbReference>
<feature type="region of interest" description="Disordered" evidence="6">
    <location>
        <begin position="1398"/>
        <end position="1470"/>
    </location>
</feature>
<keyword evidence="2 5" id="KW-0853">WD repeat</keyword>
<dbReference type="InterPro" id="IPR019775">
    <property type="entry name" value="WD40_repeat_CS"/>
</dbReference>
<sequence>MPSENSVVEAKRGIFSNFPGFRSKDRNPPLADTPEKVVEDLERSLTKDDPLIHNNTFNGDDEHKGDENKFVSDDQSEDDIDKDKDKPVESEENAGPQEESGAEVEELAPVKGSSGHKKLKLPKFKIPKFRKKHNEQANLVKQQAGASGPSGTEEGVTDEEAVKSQDEGIGNELCDVHSDEQPSTSKPAVTSEDNIDEDEDRNDDDQSDSKPVPKPRTLPEPIITKTADEMQGDDVIPVPTTKKRKKKKRVPKANRPIPDLPEDPTPTQDEQPITAEDQADDIPVVPDDQQDTIEAGPSSSSGRARTARRKARKQQKKDDGLVLGVTVHQSDHLRASLKYISHPVVRVSLVDGSTGQFLLKSDSSRSVTSYYESDAITHVLPIMTQPYDFRSHQSILPKWEETLIFNESFDSLITSLIRQHEEEAQRQNDDATSLVPVNPRVVKPSPMVFFVIRDFVSVTKANNVRKGKDDVDKGWHNVAWAFLKLVGSTGQPNTGRRVRLQLFHPPRMQTMHVNEQQAQSELAYFWWRDVPRREYPATLYVTLKALNRPDKMDPTSRSMFATQPEVGNQSFKQLHSSLQFADGTKSAMDEEKKPKWSRLPGQTCKIPNAVALRLWSGSDGAFSIRFSNSGTRLAVACKHENSYPILLYGIPGGAEMGCLNNHQQLVYDIQWSNNDDRVVSASADGTAQVWDLKDKSKSTHTLPHPAYVYTAAFHPTAQHVVATGGYDCVIRVWNVATATAEMLQELDGHKSFINSIVFDKSGLTLYSADSNGMILAWNCHAQEKVRRNYKVSWTMKTKYEDRELSGVCINNIQVHPRNNKLLLHCRDSVMRILDVRIHTLLRLNGAVSHRQHLRSALTSCGSFVISGSEDGCAYVWNSDSGDQVAIYNELGFSRSVRDVNFHPHDHMVAFCCFSSNMPVLVYVYDKSVAAIGAGVLPVVGTSQQARDLQVESLDRSVENRNTSKVQRIKNQLDQVMTLSSPRGPAPLRTLSPTPGGSYLAPNRYSTQDPYSVNDSNLTWGSTFDSTLGSSLEPAYLSPHASPEARAIARHLAANQPKAEVNQGWRPTFTAVGGSPYRTGVGPDVSVAVDDQGRRSLQVTTATPIREEQTVVALYDYQASRSDDLTMYRGDVIKVLYKDGESWWFGERLSDGRQGYFPSNYVALDDNESVASKLETRDQQPEVMFGVPEQRPMSSASDVGNKSIHALKMLDGKLQFYSHSESDGEQEKPSASTSISSRQRRRQNRSSAIKSSDTAPQPDIGSREDDTPQPRTRSAADTTPVPRSRTRKRSPRQATSPARPLPVISSSQLETKPKEIVVEEIEETKTEDVYATVQKGSRSSSPRQKVTFESDIQPQMTSVQAEVYHPPPQPPTEDDPAAYPTVRPRMGVLEAVKSKLAENDSLLSKTVIGGPEFNRDDDVRGSRGPLPTSLAPIMTSTATKAKKSKSRRNRSSSRGRAPKVLVTVPSEERSEEIPMLELVNRKLREVGGTENHAYDHSSEV</sequence>
<dbReference type="InterPro" id="IPR001680">
    <property type="entry name" value="WD40_rpt"/>
</dbReference>
<organism evidence="8">
    <name type="scientific">Phallusia mammillata</name>
    <dbReference type="NCBI Taxonomy" id="59560"/>
    <lineage>
        <taxon>Eukaryota</taxon>
        <taxon>Metazoa</taxon>
        <taxon>Chordata</taxon>
        <taxon>Tunicata</taxon>
        <taxon>Ascidiacea</taxon>
        <taxon>Phlebobranchia</taxon>
        <taxon>Ascidiidae</taxon>
        <taxon>Phallusia</taxon>
    </lineage>
</organism>
<feature type="compositionally biased region" description="Polar residues" evidence="6">
    <location>
        <begin position="136"/>
        <end position="145"/>
    </location>
</feature>
<dbReference type="InterPro" id="IPR052803">
    <property type="entry name" value="Cilium-Associated_Jouberin"/>
</dbReference>